<keyword evidence="1" id="KW-0472">Membrane</keyword>
<dbReference type="RefSeq" id="WP_071110089.1">
    <property type="nucleotide sequence ID" value="NZ_JARBFV010000068.1"/>
</dbReference>
<feature type="transmembrane region" description="Helical" evidence="1">
    <location>
        <begin position="222"/>
        <end position="241"/>
    </location>
</feature>
<gene>
    <name evidence="2" type="ORF">BUE93_03980</name>
</gene>
<keyword evidence="1" id="KW-1133">Transmembrane helix</keyword>
<dbReference type="Proteomes" id="UP000239469">
    <property type="component" value="Unassembled WGS sequence"/>
</dbReference>
<accession>A0A1S1X7G3</accession>
<proteinExistence type="predicted"/>
<sequence length="319" mass="34900">MSDMSETPPEATSGYRFASPWDKLDLSRDKLRRQYKHDCADVERNAKGYVIRVKGLHRALQPYQYGLPADQQRARELIAQDGCSWAELFELELLAVSLATEEQFGILTAHWREAAPVGVGRNDLFRVVLAGQQRYFKVLRRERALDRLRLHLGAFTLLLASALFGYFLWTQSASASSLALAGLFGILGSFTSILMRIQDAGQNLNGQTSAGIATLMDGSWSLYLALLSGVLFGILGFYAFAADIGGHFLSWDLIPNIEPKAGTVCPGAGHGGCLPYLAGAADYGKMAVWGFFFGFAEKFIPDVLTKLANARSASRSDAS</sequence>
<evidence type="ECO:0000256" key="1">
    <source>
        <dbReference type="SAM" id="Phobius"/>
    </source>
</evidence>
<keyword evidence="1" id="KW-0812">Transmembrane</keyword>
<feature type="transmembrane region" description="Helical" evidence="1">
    <location>
        <begin position="150"/>
        <end position="169"/>
    </location>
</feature>
<organism evidence="2 3">
    <name type="scientific">Chromobacterium amazonense</name>
    <dbReference type="NCBI Taxonomy" id="1382803"/>
    <lineage>
        <taxon>Bacteria</taxon>
        <taxon>Pseudomonadati</taxon>
        <taxon>Pseudomonadota</taxon>
        <taxon>Betaproteobacteria</taxon>
        <taxon>Neisseriales</taxon>
        <taxon>Chromobacteriaceae</taxon>
        <taxon>Chromobacterium</taxon>
    </lineage>
</organism>
<protein>
    <submittedName>
        <fullName evidence="2">Uncharacterized protein</fullName>
    </submittedName>
</protein>
<evidence type="ECO:0000313" key="3">
    <source>
        <dbReference type="Proteomes" id="UP000239469"/>
    </source>
</evidence>
<reference evidence="2 3" key="1">
    <citation type="submission" date="2017-01" db="EMBL/GenBank/DDBJ databases">
        <title>New insights into the genetic diversity of Chromobacterium isolated from tropical freshwater lake.</title>
        <authorList>
            <person name="Santos A.B."/>
            <person name="Nascimento A.M."/>
            <person name="Da Silva P.C."/>
        </authorList>
    </citation>
    <scope>NUCLEOTIDE SEQUENCE [LARGE SCALE GENOMIC DNA]</scope>
    <source>
        <strain evidence="2 3">56AF</strain>
    </source>
</reference>
<dbReference type="EMBL" id="MTBD01000006">
    <property type="protein sequence ID" value="PRP72054.1"/>
    <property type="molecule type" value="Genomic_DNA"/>
</dbReference>
<feature type="transmembrane region" description="Helical" evidence="1">
    <location>
        <begin position="175"/>
        <end position="195"/>
    </location>
</feature>
<comment type="caution">
    <text evidence="2">The sequence shown here is derived from an EMBL/GenBank/DDBJ whole genome shotgun (WGS) entry which is preliminary data.</text>
</comment>
<dbReference type="AlphaFoldDB" id="A0A1S1X7G3"/>
<evidence type="ECO:0000313" key="2">
    <source>
        <dbReference type="EMBL" id="PRP72054.1"/>
    </source>
</evidence>
<name>A0A1S1X7G3_9NEIS</name>